<keyword evidence="4" id="KW-1185">Reference proteome</keyword>
<dbReference type="AlphaFoldDB" id="A0A8H7W6L3"/>
<comment type="similarity">
    <text evidence="1">Belongs to the short-chain dehydrogenases/reductases (SDR) family.</text>
</comment>
<dbReference type="GO" id="GO:0016491">
    <property type="term" value="F:oxidoreductase activity"/>
    <property type="evidence" value="ECO:0007669"/>
    <property type="project" value="UniProtKB-KW"/>
</dbReference>
<sequence>MATKPVVLILGAGPRIGASLASHFSKSNYSIALASRHGTNTLLPNGHLSLLADFSHPSSIPSLFASVQTHFSTPPSVVIYNAGAFTPPPSTTNVLSIPAEGLAGDFNVNTISPYVAAQEAVKAWDGMGDGEGGKGKGVFISTGNKCNVEIVPWPMMLTGGAGKAATAYWIGTVDGLMKEKGYRFFYADERFPDGKLKGAALDGDAHGEFYVHLAEQGGTGVDGREGVPWHATFVKGKGYVYFKKDAEEAGAA</sequence>
<keyword evidence="2" id="KW-0560">Oxidoreductase</keyword>
<gene>
    <name evidence="3" type="ORF">IFR04_007360</name>
</gene>
<evidence type="ECO:0008006" key="5">
    <source>
        <dbReference type="Google" id="ProtNLM"/>
    </source>
</evidence>
<evidence type="ECO:0000313" key="3">
    <source>
        <dbReference type="EMBL" id="KAG4419486.1"/>
    </source>
</evidence>
<proteinExistence type="inferred from homology"/>
<dbReference type="InterPro" id="IPR036291">
    <property type="entry name" value="NAD(P)-bd_dom_sf"/>
</dbReference>
<accession>A0A8H7W6L3</accession>
<protein>
    <recommendedName>
        <fullName evidence="5">NAD(P)-binding protein</fullName>
    </recommendedName>
</protein>
<evidence type="ECO:0000313" key="4">
    <source>
        <dbReference type="Proteomes" id="UP000664132"/>
    </source>
</evidence>
<dbReference type="EMBL" id="JAFJYH010000104">
    <property type="protein sequence ID" value="KAG4419486.1"/>
    <property type="molecule type" value="Genomic_DNA"/>
</dbReference>
<dbReference type="SUPFAM" id="SSF51735">
    <property type="entry name" value="NAD(P)-binding Rossmann-fold domains"/>
    <property type="match status" value="1"/>
</dbReference>
<name>A0A8H7W6L3_9HELO</name>
<dbReference type="OrthoDB" id="5336600at2759"/>
<reference evidence="3" key="1">
    <citation type="submission" date="2021-02" db="EMBL/GenBank/DDBJ databases">
        <title>Genome sequence Cadophora malorum strain M34.</title>
        <authorList>
            <person name="Stefanovic E."/>
            <person name="Vu D."/>
            <person name="Scully C."/>
            <person name="Dijksterhuis J."/>
            <person name="Roader J."/>
            <person name="Houbraken J."/>
        </authorList>
    </citation>
    <scope>NUCLEOTIDE SEQUENCE</scope>
    <source>
        <strain evidence="3">M34</strain>
    </source>
</reference>
<evidence type="ECO:0000256" key="2">
    <source>
        <dbReference type="ARBA" id="ARBA00023002"/>
    </source>
</evidence>
<comment type="caution">
    <text evidence="3">The sequence shown here is derived from an EMBL/GenBank/DDBJ whole genome shotgun (WGS) entry which is preliminary data.</text>
</comment>
<dbReference type="PANTHER" id="PTHR43669:SF4">
    <property type="entry name" value="SHORT-CHAIN DEHYDROGENASE"/>
    <property type="match status" value="1"/>
</dbReference>
<dbReference type="PANTHER" id="PTHR43669">
    <property type="entry name" value="5-KETO-D-GLUCONATE 5-REDUCTASE"/>
    <property type="match status" value="1"/>
</dbReference>
<evidence type="ECO:0000256" key="1">
    <source>
        <dbReference type="ARBA" id="ARBA00006484"/>
    </source>
</evidence>
<dbReference type="Gene3D" id="3.40.50.720">
    <property type="entry name" value="NAD(P)-binding Rossmann-like Domain"/>
    <property type="match status" value="1"/>
</dbReference>
<organism evidence="3 4">
    <name type="scientific">Cadophora malorum</name>
    <dbReference type="NCBI Taxonomy" id="108018"/>
    <lineage>
        <taxon>Eukaryota</taxon>
        <taxon>Fungi</taxon>
        <taxon>Dikarya</taxon>
        <taxon>Ascomycota</taxon>
        <taxon>Pezizomycotina</taxon>
        <taxon>Leotiomycetes</taxon>
        <taxon>Helotiales</taxon>
        <taxon>Ploettnerulaceae</taxon>
        <taxon>Cadophora</taxon>
    </lineage>
</organism>
<dbReference type="Proteomes" id="UP000664132">
    <property type="component" value="Unassembled WGS sequence"/>
</dbReference>